<comment type="caution">
    <text evidence="1">The sequence shown here is derived from an EMBL/GenBank/DDBJ whole genome shotgun (WGS) entry which is preliminary data.</text>
</comment>
<dbReference type="InterPro" id="IPR045428">
    <property type="entry name" value="EACC1"/>
</dbReference>
<dbReference type="Proteomes" id="UP000637628">
    <property type="component" value="Unassembled WGS sequence"/>
</dbReference>
<organism evidence="1 2">
    <name type="scientific">Paractinoplanes durhamensis</name>
    <dbReference type="NCBI Taxonomy" id="113563"/>
    <lineage>
        <taxon>Bacteria</taxon>
        <taxon>Bacillati</taxon>
        <taxon>Actinomycetota</taxon>
        <taxon>Actinomycetes</taxon>
        <taxon>Micromonosporales</taxon>
        <taxon>Micromonosporaceae</taxon>
        <taxon>Paractinoplanes</taxon>
    </lineage>
</organism>
<name>A0ABQ3YSV2_9ACTN</name>
<dbReference type="EMBL" id="BOML01000018">
    <property type="protein sequence ID" value="GIE00595.1"/>
    <property type="molecule type" value="Genomic_DNA"/>
</dbReference>
<accession>A0ABQ3YSV2</accession>
<proteinExistence type="predicted"/>
<gene>
    <name evidence="1" type="ORF">Adu01nite_19450</name>
</gene>
<dbReference type="RefSeq" id="WP_203726230.1">
    <property type="nucleotide sequence ID" value="NZ_BAAATX010000031.1"/>
</dbReference>
<keyword evidence="2" id="KW-1185">Reference proteome</keyword>
<protein>
    <submittedName>
        <fullName evidence="1">Uncharacterized protein</fullName>
    </submittedName>
</protein>
<reference evidence="1 2" key="1">
    <citation type="submission" date="2021-01" db="EMBL/GenBank/DDBJ databases">
        <title>Whole genome shotgun sequence of Actinoplanes durhamensis NBRC 14914.</title>
        <authorList>
            <person name="Komaki H."/>
            <person name="Tamura T."/>
        </authorList>
    </citation>
    <scope>NUCLEOTIDE SEQUENCE [LARGE SCALE GENOMIC DNA]</scope>
    <source>
        <strain evidence="1 2">NBRC 14914</strain>
    </source>
</reference>
<evidence type="ECO:0000313" key="1">
    <source>
        <dbReference type="EMBL" id="GIE00595.1"/>
    </source>
</evidence>
<sequence length="127" mass="13781">MDVSIALAVLDLPTDHSAVRSAGAEFDQFARDIPELAGLLRRDGAAAPGVKGPWSDLLVSLTGPAAVAGFVRLANLWLHRDKRRSLTLTDETVVDGKVQTRTVTLSGENLSEETVRQAVEQFREDQE</sequence>
<dbReference type="Pfam" id="PF19953">
    <property type="entry name" value="EACC1"/>
    <property type="match status" value="1"/>
</dbReference>
<evidence type="ECO:0000313" key="2">
    <source>
        <dbReference type="Proteomes" id="UP000637628"/>
    </source>
</evidence>